<gene>
    <name evidence="1" type="ORF">AVDCRST_MAG93-6326</name>
</gene>
<proteinExistence type="predicted"/>
<organism evidence="1">
    <name type="scientific">uncultured Chloroflexia bacterium</name>
    <dbReference type="NCBI Taxonomy" id="1672391"/>
    <lineage>
        <taxon>Bacteria</taxon>
        <taxon>Bacillati</taxon>
        <taxon>Chloroflexota</taxon>
        <taxon>Chloroflexia</taxon>
        <taxon>environmental samples</taxon>
    </lineage>
</organism>
<evidence type="ECO:0000313" key="1">
    <source>
        <dbReference type="EMBL" id="CAA9333811.1"/>
    </source>
</evidence>
<sequence length="100" mass="11136">MTLFADHSNVVKTLGRDSVADPFLGNAIEIAVVTRDHQRTMEGFSRVGIGPWQVYTFSPENTTNQTYRGKPSPFTLKVCFAHFGTLVWELIEPVSGSTIF</sequence>
<dbReference type="EMBL" id="CADCTR010002131">
    <property type="protein sequence ID" value="CAA9333811.1"/>
    <property type="molecule type" value="Genomic_DNA"/>
</dbReference>
<protein>
    <submittedName>
        <fullName evidence="1">Uncharacterized protein</fullName>
    </submittedName>
</protein>
<reference evidence="1" key="1">
    <citation type="submission" date="2020-02" db="EMBL/GenBank/DDBJ databases">
        <authorList>
            <person name="Meier V. D."/>
        </authorList>
    </citation>
    <scope>NUCLEOTIDE SEQUENCE</scope>
    <source>
        <strain evidence="1">AVDCRST_MAG93</strain>
    </source>
</reference>
<name>A0A6J4LJE0_9CHLR</name>
<dbReference type="Gene3D" id="3.10.180.10">
    <property type="entry name" value="2,3-Dihydroxybiphenyl 1,2-Dioxygenase, domain 1"/>
    <property type="match status" value="1"/>
</dbReference>
<dbReference type="AlphaFoldDB" id="A0A6J4LJE0"/>
<dbReference type="InterPro" id="IPR029068">
    <property type="entry name" value="Glyas_Bleomycin-R_OHBP_Dase"/>
</dbReference>
<accession>A0A6J4LJE0</accession>
<feature type="non-terminal residue" evidence="1">
    <location>
        <position position="100"/>
    </location>
</feature>